<dbReference type="EMBL" id="QLNT01000043">
    <property type="protein sequence ID" value="KAF3054677.1"/>
    <property type="molecule type" value="Genomic_DNA"/>
</dbReference>
<reference evidence="1 2" key="1">
    <citation type="submission" date="2018-06" db="EMBL/GenBank/DDBJ databases">
        <title>Genome analysis of cellulolytic fungus Trichoderma lentiforme CFAM-422.</title>
        <authorList>
            <person name="Steindorff A.S."/>
            <person name="Formighieri E.F."/>
            <person name="Midorikawa G.E.O."/>
            <person name="Tamietti M.S."/>
            <person name="Ramos E.Z."/>
            <person name="Silva A.S."/>
            <person name="Bon E.P.S."/>
            <person name="Mendes T.D."/>
            <person name="Damaso M.C.T."/>
            <person name="Favaro L.C.L."/>
        </authorList>
    </citation>
    <scope>NUCLEOTIDE SEQUENCE [LARGE SCALE GENOMIC DNA]</scope>
    <source>
        <strain evidence="1 2">CFAM-422</strain>
    </source>
</reference>
<accession>A0A9P4X2Z7</accession>
<comment type="caution">
    <text evidence="1">The sequence shown here is derived from an EMBL/GenBank/DDBJ whole genome shotgun (WGS) entry which is preliminary data.</text>
</comment>
<organism evidence="1 2">
    <name type="scientific">Trichoderma lentiforme</name>
    <dbReference type="NCBI Taxonomy" id="1567552"/>
    <lineage>
        <taxon>Eukaryota</taxon>
        <taxon>Fungi</taxon>
        <taxon>Dikarya</taxon>
        <taxon>Ascomycota</taxon>
        <taxon>Pezizomycotina</taxon>
        <taxon>Sordariomycetes</taxon>
        <taxon>Hypocreomycetidae</taxon>
        <taxon>Hypocreales</taxon>
        <taxon>Hypocreaceae</taxon>
        <taxon>Trichoderma</taxon>
    </lineage>
</organism>
<keyword evidence="2" id="KW-1185">Reference proteome</keyword>
<sequence>MRLDVTLFRKLTKLVIDSADLIERRINKTPPERSVAASPRNPGQRDLTVKLETEEQLLWVLLVAVF</sequence>
<gene>
    <name evidence="1" type="ORF">CFAM422_013346</name>
</gene>
<dbReference type="AlphaFoldDB" id="A0A9P4X2Z7"/>
<evidence type="ECO:0000313" key="2">
    <source>
        <dbReference type="Proteomes" id="UP000801864"/>
    </source>
</evidence>
<protein>
    <submittedName>
        <fullName evidence="1">Uncharacterized protein</fullName>
    </submittedName>
</protein>
<evidence type="ECO:0000313" key="1">
    <source>
        <dbReference type="EMBL" id="KAF3054677.1"/>
    </source>
</evidence>
<name>A0A9P4X2Z7_9HYPO</name>
<dbReference type="Proteomes" id="UP000801864">
    <property type="component" value="Unassembled WGS sequence"/>
</dbReference>
<proteinExistence type="predicted"/>